<feature type="region of interest" description="Disordered" evidence="1">
    <location>
        <begin position="293"/>
        <end position="326"/>
    </location>
</feature>
<dbReference type="PROSITE" id="PS51257">
    <property type="entry name" value="PROKAR_LIPOPROTEIN"/>
    <property type="match status" value="1"/>
</dbReference>
<feature type="compositionally biased region" description="Basic and acidic residues" evidence="1">
    <location>
        <begin position="1016"/>
        <end position="1039"/>
    </location>
</feature>
<dbReference type="InterPro" id="IPR006145">
    <property type="entry name" value="PsdUridine_synth_RsuA/RluA"/>
</dbReference>
<feature type="region of interest" description="Disordered" evidence="1">
    <location>
        <begin position="1005"/>
        <end position="1039"/>
    </location>
</feature>
<protein>
    <submittedName>
        <fullName evidence="3">RNA pseudouridylate synthase-like protein</fullName>
    </submittedName>
</protein>
<feature type="region of interest" description="Disordered" evidence="1">
    <location>
        <begin position="1184"/>
        <end position="1204"/>
    </location>
</feature>
<reference evidence="3 4" key="1">
    <citation type="journal article" date="2015" name="PLoS Pathog.">
        <title>Leptomonas seymouri: Adaptations to the Dixenous Life Cycle Analyzed by Genome Sequencing, Transcriptome Profiling and Co-infection with Leishmania donovani.</title>
        <authorList>
            <person name="Kraeva N."/>
            <person name="Butenko A."/>
            <person name="Hlavacova J."/>
            <person name="Kostygov A."/>
            <person name="Myskova J."/>
            <person name="Grybchuk D."/>
            <person name="Lestinova T."/>
            <person name="Votypka J."/>
            <person name="Volf P."/>
            <person name="Opperdoes F."/>
            <person name="Flegontov P."/>
            <person name="Lukes J."/>
            <person name="Yurchenko V."/>
        </authorList>
    </citation>
    <scope>NUCLEOTIDE SEQUENCE [LARGE SCALE GENOMIC DNA]</scope>
    <source>
        <strain evidence="3 4">ATCC 30220</strain>
    </source>
</reference>
<organism evidence="3 4">
    <name type="scientific">Leptomonas seymouri</name>
    <dbReference type="NCBI Taxonomy" id="5684"/>
    <lineage>
        <taxon>Eukaryota</taxon>
        <taxon>Discoba</taxon>
        <taxon>Euglenozoa</taxon>
        <taxon>Kinetoplastea</taxon>
        <taxon>Metakinetoplastina</taxon>
        <taxon>Trypanosomatida</taxon>
        <taxon>Trypanosomatidae</taxon>
        <taxon>Leishmaniinae</taxon>
        <taxon>Leptomonas</taxon>
    </lineage>
</organism>
<dbReference type="Proteomes" id="UP000038009">
    <property type="component" value="Unassembled WGS sequence"/>
</dbReference>
<proteinExistence type="predicted"/>
<sequence length="1381" mass="150623">MRVIAQVSATLATAVSCSRSVLHTRPNNEFTRPRTRGLRCASTQSHGPRSPLRSRGSTPSHQHHSRSRCIPTKPAQPLPNRLCVSSKPPSTECAHRRRSLQDALDRVAAFRQLCEAQQQLSQSPQIFSSSPSSAQRALSGKAVVAATLADVASANRDAAQPPVSSAWTGAAQPFAAPSSSSPAPIPPMERQLLTYYAGLLHAVRQAAVRVSTSDFNAFYASAVAAALAPSTPSTKAAPTNPFRIPRSPTWEDEKAARGTEAACRRDGVAQAEQRLGYWAAQWHDEVLQRHSCSTKPRLSSASGNVEHAGGNHPRKDLNNKEGKADDADEQSIAQLLLQGDWRQALRLLTPQSVETFFSPAALRHRRRVWLRPSRTATAAFPRLPRHLATAPVTPVELRLLQSPPVEGLRVLARVGERWRRATVLERGEDPRDTDIVEVLRVAAVQEAAQGRACGVPPSCVVRLRRRLWILQNLPCSLPPSLVHFEEKKCSRGASSVKAGVQLPHSASMPHAYLRRCEALEKLPWYPLCVLGHVFEITAEASDTRVDGLRKAERIAEVLGAAREHLREALLYSPEDYASVFDYLHLVFVSLGSTMAAHQVAALIKRRGGGREGGSHAHAAAPLVEKAFADTAIALFQPPDPEVYAAATTSAAAAAPGAVASQDPSVKRETQNADQAAATFATWSSLVGRVEEAERSVRAAADVPTDLEVPTSPSRSDSTDITTVRRVSARTLHQLRAAAQTWSNYHRSLYCETLSQICDGPGVALREMSRVLRGANKTHCEERDAQQEAEVEMVVLAPESAAAVTTAVLLQRLAHPARESRPPSALREGPCQASSDGYPDLLFFVVPHDKAFAVASYFKGIFHPSLFQRVCLDESPDEAGTSAGAVVAQSATSTPSSPTLKLASAEWERNALARLVGRSLRRVDRYPTRTTEAFFARHIRGDERTTRKASLQPDAPPAFDYSHGEVESQGRRDDSRASYAPPLAVDLYTVDLRAAAAHWRCRLHSAPDASPSSVGDEVERSIAEEGGTKRAQARQDDGARHAGKDALVLVAAPPQLPYGLHAVFKPAHVSCTLHAHYTSLVYPFLSRDLPWRSDNLSLRDHPSRAEPAEANLVVPSMRQQGLVNRIDVGTSGVVLVARDSTSLQCATDAMVRQHHMRKTYRALVQRWPPFTPQPLHFRSTSDNVCSDRGANHGTGEPDSGTPLFTNPPFLSSLPSATVCAPVYAAGATASAIEHQRQQHRRQYSRPHAALHDTRPAITRYRVLEWFESAGVAYVQVDLDSGRRHQIRQHFALLGFPLVGDTRYHPGVMEGGVETRFGLQRAALHAYSIELLVTAEDVGDNGKPVEEPGRVVVQVPLPTDIHNALRTLRAQKEKRQRSPPARR</sequence>
<feature type="compositionally biased region" description="Polar residues" evidence="1">
    <location>
        <begin position="293"/>
        <end position="303"/>
    </location>
</feature>
<dbReference type="OrthoDB" id="418349at2759"/>
<dbReference type="GO" id="GO:0000455">
    <property type="term" value="P:enzyme-directed rRNA pseudouridine synthesis"/>
    <property type="evidence" value="ECO:0007669"/>
    <property type="project" value="TreeGrafter"/>
</dbReference>
<accession>A0A0N1PBF4</accession>
<evidence type="ECO:0000259" key="2">
    <source>
        <dbReference type="Pfam" id="PF00849"/>
    </source>
</evidence>
<dbReference type="PANTHER" id="PTHR21600:SF77">
    <property type="entry name" value="PSEUDOURIDYLATE SYNTHASE PROTEIN, PUTATIVE-RELATED"/>
    <property type="match status" value="1"/>
</dbReference>
<dbReference type="InterPro" id="IPR006224">
    <property type="entry name" value="PsdUridine_synth_RluA-like_CS"/>
</dbReference>
<feature type="domain" description="Pseudouridine synthase RsuA/RluA-like" evidence="2">
    <location>
        <begin position="1062"/>
        <end position="1290"/>
    </location>
</feature>
<dbReference type="SUPFAM" id="SSF55120">
    <property type="entry name" value="Pseudouridine synthase"/>
    <property type="match status" value="1"/>
</dbReference>
<dbReference type="Gene3D" id="3.30.2350.10">
    <property type="entry name" value="Pseudouridine synthase"/>
    <property type="match status" value="1"/>
</dbReference>
<feature type="region of interest" description="Disordered" evidence="1">
    <location>
        <begin position="1230"/>
        <end position="1249"/>
    </location>
</feature>
<comment type="caution">
    <text evidence="3">The sequence shown here is derived from an EMBL/GenBank/DDBJ whole genome shotgun (WGS) entry which is preliminary data.</text>
</comment>
<dbReference type="InterPro" id="IPR050188">
    <property type="entry name" value="RluA_PseudoU_synthase"/>
</dbReference>
<feature type="compositionally biased region" description="Basic and acidic residues" evidence="1">
    <location>
        <begin position="313"/>
        <end position="325"/>
    </location>
</feature>
<keyword evidence="4" id="KW-1185">Reference proteome</keyword>
<feature type="region of interest" description="Disordered" evidence="1">
    <location>
        <begin position="25"/>
        <end position="97"/>
    </location>
</feature>
<dbReference type="Pfam" id="PF00849">
    <property type="entry name" value="PseudoU_synth_2"/>
    <property type="match status" value="1"/>
</dbReference>
<dbReference type="PANTHER" id="PTHR21600">
    <property type="entry name" value="MITOCHONDRIAL RNA PSEUDOURIDINE SYNTHASE"/>
    <property type="match status" value="1"/>
</dbReference>
<dbReference type="VEuPathDB" id="TriTrypDB:Lsey_0371_0010"/>
<evidence type="ECO:0000256" key="1">
    <source>
        <dbReference type="SAM" id="MobiDB-lite"/>
    </source>
</evidence>
<feature type="compositionally biased region" description="Basic and acidic residues" evidence="1">
    <location>
        <begin position="961"/>
        <end position="975"/>
    </location>
</feature>
<evidence type="ECO:0000313" key="4">
    <source>
        <dbReference type="Proteomes" id="UP000038009"/>
    </source>
</evidence>
<gene>
    <name evidence="3" type="ORF">ABL78_7497</name>
</gene>
<dbReference type="PROSITE" id="PS01129">
    <property type="entry name" value="PSI_RLU"/>
    <property type="match status" value="1"/>
</dbReference>
<dbReference type="OMA" id="CTLHAHY"/>
<dbReference type="EMBL" id="LJSK01000371">
    <property type="protein sequence ID" value="KPI83462.1"/>
    <property type="molecule type" value="Genomic_DNA"/>
</dbReference>
<dbReference type="CDD" id="cd02869">
    <property type="entry name" value="PseudoU_synth_RluA_like"/>
    <property type="match status" value="1"/>
</dbReference>
<evidence type="ECO:0000313" key="3">
    <source>
        <dbReference type="EMBL" id="KPI83462.1"/>
    </source>
</evidence>
<name>A0A0N1PBF4_LEPSE</name>
<dbReference type="InterPro" id="IPR020103">
    <property type="entry name" value="PsdUridine_synth_cat_dom_sf"/>
</dbReference>
<feature type="region of interest" description="Disordered" evidence="1">
    <location>
        <begin position="943"/>
        <end position="977"/>
    </location>
</feature>
<dbReference type="GO" id="GO:0003723">
    <property type="term" value="F:RNA binding"/>
    <property type="evidence" value="ECO:0007669"/>
    <property type="project" value="InterPro"/>
</dbReference>
<feature type="region of interest" description="Disordered" evidence="1">
    <location>
        <begin position="231"/>
        <end position="252"/>
    </location>
</feature>
<dbReference type="GO" id="GO:0009982">
    <property type="term" value="F:pseudouridine synthase activity"/>
    <property type="evidence" value="ECO:0007669"/>
    <property type="project" value="InterPro"/>
</dbReference>